<evidence type="ECO:0000256" key="1">
    <source>
        <dbReference type="SAM" id="MobiDB-lite"/>
    </source>
</evidence>
<keyword evidence="3" id="KW-1185">Reference proteome</keyword>
<name>A0A0E9NLV0_SAICN</name>
<dbReference type="Proteomes" id="UP000033140">
    <property type="component" value="Unassembled WGS sequence"/>
</dbReference>
<evidence type="ECO:0000313" key="2">
    <source>
        <dbReference type="EMBL" id="GAO50783.1"/>
    </source>
</evidence>
<evidence type="ECO:0000313" key="3">
    <source>
        <dbReference type="Proteomes" id="UP000033140"/>
    </source>
</evidence>
<reference evidence="2 3" key="3">
    <citation type="journal article" date="2015" name="Genome Announc.">
        <title>Draft Genome Sequence of the Archiascomycetous Yeast Saitoella complicata.</title>
        <authorList>
            <person name="Yamauchi K."/>
            <person name="Kondo S."/>
            <person name="Hamamoto M."/>
            <person name="Takahashi Y."/>
            <person name="Ogura Y."/>
            <person name="Hayashi T."/>
            <person name="Nishida H."/>
        </authorList>
    </citation>
    <scope>NUCLEOTIDE SEQUENCE [LARGE SCALE GENOMIC DNA]</scope>
    <source>
        <strain evidence="2 3">NRRL Y-17804</strain>
    </source>
</reference>
<feature type="compositionally biased region" description="Basic and acidic residues" evidence="1">
    <location>
        <begin position="135"/>
        <end position="145"/>
    </location>
</feature>
<gene>
    <name evidence="2" type="ORF">G7K_4904-t1</name>
</gene>
<dbReference type="EMBL" id="BACD03000037">
    <property type="protein sequence ID" value="GAO50783.1"/>
    <property type="molecule type" value="Genomic_DNA"/>
</dbReference>
<organism evidence="2 3">
    <name type="scientific">Saitoella complicata (strain BCRC 22490 / CBS 7301 / JCM 7358 / NBRC 10748 / NRRL Y-17804)</name>
    <dbReference type="NCBI Taxonomy" id="698492"/>
    <lineage>
        <taxon>Eukaryota</taxon>
        <taxon>Fungi</taxon>
        <taxon>Dikarya</taxon>
        <taxon>Ascomycota</taxon>
        <taxon>Taphrinomycotina</taxon>
        <taxon>Taphrinomycotina incertae sedis</taxon>
        <taxon>Saitoella</taxon>
    </lineage>
</organism>
<reference evidence="2 3" key="2">
    <citation type="journal article" date="2014" name="J. Gen. Appl. Microbiol.">
        <title>The early diverging ascomycetous budding yeast Saitoella complicata has three histone deacetylases belonging to the Clr6, Hos2, and Rpd3 lineages.</title>
        <authorList>
            <person name="Nishida H."/>
            <person name="Matsumoto T."/>
            <person name="Kondo S."/>
            <person name="Hamamoto M."/>
            <person name="Yoshikawa H."/>
        </authorList>
    </citation>
    <scope>NUCLEOTIDE SEQUENCE [LARGE SCALE GENOMIC DNA]</scope>
    <source>
        <strain evidence="2 3">NRRL Y-17804</strain>
    </source>
</reference>
<dbReference type="AlphaFoldDB" id="A0A0E9NLV0"/>
<dbReference type="RefSeq" id="XP_019027415.1">
    <property type="nucleotide sequence ID" value="XM_019166625.1"/>
</dbReference>
<protein>
    <submittedName>
        <fullName evidence="2">Uncharacterized protein</fullName>
    </submittedName>
</protein>
<accession>A0A0E9NLV0</accession>
<reference evidence="2 3" key="1">
    <citation type="journal article" date="2011" name="J. Gen. Appl. Microbiol.">
        <title>Draft genome sequencing of the enigmatic yeast Saitoella complicata.</title>
        <authorList>
            <person name="Nishida H."/>
            <person name="Hamamoto M."/>
            <person name="Sugiyama J."/>
        </authorList>
    </citation>
    <scope>NUCLEOTIDE SEQUENCE [LARGE SCALE GENOMIC DNA]</scope>
    <source>
        <strain evidence="2 3">NRRL Y-17804</strain>
    </source>
</reference>
<feature type="region of interest" description="Disordered" evidence="1">
    <location>
        <begin position="135"/>
        <end position="157"/>
    </location>
</feature>
<proteinExistence type="predicted"/>
<sequence>MKAATLGTTLSNQVLEDAEYQERIVSMGGKKNRHNQRLMKADIVKRWQGYLPPRERMLRYGWRDLNPANDLTESELDHQNRERIEAAKGAQGRPRVAEDRLRQAKERKADQAARKAAHVQWRRQQKQRAAILRAEMEARDNDPPEKCSAPVGEYHPFEPLTGGSLLARKRKQLNQWKKAIARTGRNEE</sequence>
<comment type="caution">
    <text evidence="2">The sequence shown here is derived from an EMBL/GenBank/DDBJ whole genome shotgun (WGS) entry which is preliminary data.</text>
</comment>